<dbReference type="PROSITE" id="PS50172">
    <property type="entry name" value="BRCT"/>
    <property type="match status" value="1"/>
</dbReference>
<comment type="catalytic activity">
    <reaction evidence="13">
        <text>O-phospho-L-seryl-[protein] + H2O = L-seryl-[protein] + phosphate</text>
        <dbReference type="Rhea" id="RHEA:20629"/>
        <dbReference type="Rhea" id="RHEA-COMP:9863"/>
        <dbReference type="Rhea" id="RHEA-COMP:11604"/>
        <dbReference type="ChEBI" id="CHEBI:15377"/>
        <dbReference type="ChEBI" id="CHEBI:29999"/>
        <dbReference type="ChEBI" id="CHEBI:43474"/>
        <dbReference type="ChEBI" id="CHEBI:83421"/>
        <dbReference type="EC" id="3.1.3.16"/>
    </reaction>
</comment>
<dbReference type="SUPFAM" id="SSF56784">
    <property type="entry name" value="HAD-like"/>
    <property type="match status" value="1"/>
</dbReference>
<evidence type="ECO:0000256" key="11">
    <source>
        <dbReference type="ARBA" id="ARBA00023163"/>
    </source>
</evidence>
<dbReference type="GO" id="GO:0009651">
    <property type="term" value="P:response to salt stress"/>
    <property type="evidence" value="ECO:0007669"/>
    <property type="project" value="UniProtKB-ARBA"/>
</dbReference>
<dbReference type="PROSITE" id="PS50969">
    <property type="entry name" value="FCP1"/>
    <property type="match status" value="1"/>
</dbReference>
<dbReference type="Pfam" id="PF00533">
    <property type="entry name" value="BRCT"/>
    <property type="match status" value="1"/>
</dbReference>
<keyword evidence="9" id="KW-0694">RNA-binding</keyword>
<evidence type="ECO:0000256" key="1">
    <source>
        <dbReference type="ARBA" id="ARBA00001936"/>
    </source>
</evidence>
<evidence type="ECO:0000259" key="17">
    <source>
        <dbReference type="PROSITE" id="PS50969"/>
    </source>
</evidence>
<evidence type="ECO:0000256" key="5">
    <source>
        <dbReference type="ARBA" id="ARBA00013081"/>
    </source>
</evidence>
<sequence length="270" mass="30965">MHMMTKLRPFTNTFLNEASNLFEMYIDTMGERAYALDMVKLLDPGDIYFHSRVIAQGDGTQKYQKGLDVVLGQESAVLILDDAEAVWGKHKDNLILMERYHFFASSCRQFGFNCKSLSELRSDESEADGALATVLKILQKMIHSLFFDPEQMENLEHRDVRQVLISVRKEILKGCEVVFSRVFPTSSIAENQQIWKMAERLGATCLTELDPHVIHVVSLDAGTDKSRWAVQENKFLVHPRWIEASNYLWNKQPAENFPIGQAKNKLSIHD</sequence>
<keyword evidence="8" id="KW-0378">Hydrolase</keyword>
<comment type="cofactor">
    <cofactor evidence="3">
        <name>Mg(2+)</name>
        <dbReference type="ChEBI" id="CHEBI:18420"/>
    </cofactor>
</comment>
<dbReference type="PANTHER" id="PTHR23081:SF36">
    <property type="entry name" value="RNA POLYMERASE II SUBUNIT A C-TERMINAL DOMAIN PHOSPHATASE"/>
    <property type="match status" value="1"/>
</dbReference>
<dbReference type="PANTHER" id="PTHR23081">
    <property type="entry name" value="RNA POLYMERASE II CTD PHOSPHATASE"/>
    <property type="match status" value="1"/>
</dbReference>
<comment type="cofactor">
    <cofactor evidence="1">
        <name>Mn(2+)</name>
        <dbReference type="ChEBI" id="CHEBI:29035"/>
    </cofactor>
</comment>
<dbReference type="InterPro" id="IPR023214">
    <property type="entry name" value="HAD_sf"/>
</dbReference>
<name>A0A8S0V080_OLEEU</name>
<dbReference type="GO" id="GO:0005634">
    <property type="term" value="C:nucleus"/>
    <property type="evidence" value="ECO:0007669"/>
    <property type="project" value="UniProtKB-SubCell"/>
</dbReference>
<dbReference type="EC" id="3.1.3.16" evidence="5"/>
<evidence type="ECO:0000256" key="4">
    <source>
        <dbReference type="ARBA" id="ARBA00004123"/>
    </source>
</evidence>
<dbReference type="OrthoDB" id="10249888at2759"/>
<keyword evidence="11" id="KW-0804">Transcription</keyword>
<dbReference type="InterPro" id="IPR036420">
    <property type="entry name" value="BRCT_dom_sf"/>
</dbReference>
<dbReference type="GO" id="GO:0046872">
    <property type="term" value="F:metal ion binding"/>
    <property type="evidence" value="ECO:0007669"/>
    <property type="project" value="UniProtKB-KW"/>
</dbReference>
<keyword evidence="10" id="KW-0805">Transcription regulation</keyword>
<organism evidence="18 19">
    <name type="scientific">Olea europaea subsp. europaea</name>
    <dbReference type="NCBI Taxonomy" id="158383"/>
    <lineage>
        <taxon>Eukaryota</taxon>
        <taxon>Viridiplantae</taxon>
        <taxon>Streptophyta</taxon>
        <taxon>Embryophyta</taxon>
        <taxon>Tracheophyta</taxon>
        <taxon>Spermatophyta</taxon>
        <taxon>Magnoliopsida</taxon>
        <taxon>eudicotyledons</taxon>
        <taxon>Gunneridae</taxon>
        <taxon>Pentapetalae</taxon>
        <taxon>asterids</taxon>
        <taxon>lamiids</taxon>
        <taxon>Lamiales</taxon>
        <taxon>Oleaceae</taxon>
        <taxon>Oleeae</taxon>
        <taxon>Olea</taxon>
    </lineage>
</organism>
<dbReference type="EMBL" id="CACTIH010009174">
    <property type="protein sequence ID" value="CAA3026709.1"/>
    <property type="molecule type" value="Genomic_DNA"/>
</dbReference>
<evidence type="ECO:0000256" key="3">
    <source>
        <dbReference type="ARBA" id="ARBA00001946"/>
    </source>
</evidence>
<comment type="caution">
    <text evidence="18">The sequence shown here is derived from an EMBL/GenBank/DDBJ whole genome shotgun (WGS) entry which is preliminary data.</text>
</comment>
<evidence type="ECO:0000313" key="19">
    <source>
        <dbReference type="Proteomes" id="UP000594638"/>
    </source>
</evidence>
<dbReference type="InterPro" id="IPR039189">
    <property type="entry name" value="Fcp1"/>
</dbReference>
<protein>
    <recommendedName>
        <fullName evidence="5">protein-serine/threonine phosphatase</fullName>
        <ecNumber evidence="5">3.1.3.16</ecNumber>
    </recommendedName>
</protein>
<dbReference type="Pfam" id="PF03031">
    <property type="entry name" value="NIF"/>
    <property type="match status" value="1"/>
</dbReference>
<keyword evidence="19" id="KW-1185">Reference proteome</keyword>
<evidence type="ECO:0000256" key="15">
    <source>
        <dbReference type="ARBA" id="ARBA00063107"/>
    </source>
</evidence>
<dbReference type="InterPro" id="IPR036412">
    <property type="entry name" value="HAD-like_sf"/>
</dbReference>
<evidence type="ECO:0000256" key="2">
    <source>
        <dbReference type="ARBA" id="ARBA00001941"/>
    </source>
</evidence>
<gene>
    <name evidence="18" type="ORF">OLEA9_A113938</name>
</gene>
<dbReference type="Gramene" id="OE9A113938T1">
    <property type="protein sequence ID" value="OE9A113938C1"/>
    <property type="gene ID" value="OE9A113938"/>
</dbReference>
<evidence type="ECO:0000256" key="13">
    <source>
        <dbReference type="ARBA" id="ARBA00047761"/>
    </source>
</evidence>
<dbReference type="FunFam" id="3.40.50.10190:FF:000014">
    <property type="entry name" value="RNA polymerase II C-terminal domain phosphatase-like 3"/>
    <property type="match status" value="1"/>
</dbReference>
<comment type="catalytic activity">
    <reaction evidence="14">
        <text>O-phospho-L-threonyl-[protein] + H2O = L-threonyl-[protein] + phosphate</text>
        <dbReference type="Rhea" id="RHEA:47004"/>
        <dbReference type="Rhea" id="RHEA-COMP:11060"/>
        <dbReference type="Rhea" id="RHEA-COMP:11605"/>
        <dbReference type="ChEBI" id="CHEBI:15377"/>
        <dbReference type="ChEBI" id="CHEBI:30013"/>
        <dbReference type="ChEBI" id="CHEBI:43474"/>
        <dbReference type="ChEBI" id="CHEBI:61977"/>
        <dbReference type="EC" id="3.1.3.16"/>
    </reaction>
</comment>
<evidence type="ECO:0000256" key="9">
    <source>
        <dbReference type="ARBA" id="ARBA00022884"/>
    </source>
</evidence>
<dbReference type="SMART" id="SM00577">
    <property type="entry name" value="CPDc"/>
    <property type="match status" value="1"/>
</dbReference>
<evidence type="ECO:0000256" key="6">
    <source>
        <dbReference type="ARBA" id="ARBA00022491"/>
    </source>
</evidence>
<dbReference type="Proteomes" id="UP000594638">
    <property type="component" value="Unassembled WGS sequence"/>
</dbReference>
<dbReference type="CDD" id="cd07521">
    <property type="entry name" value="HAD_FCP1-like"/>
    <property type="match status" value="1"/>
</dbReference>
<dbReference type="Gene3D" id="3.40.50.1000">
    <property type="entry name" value="HAD superfamily/HAD-like"/>
    <property type="match status" value="1"/>
</dbReference>
<keyword evidence="12" id="KW-0539">Nucleus</keyword>
<comment type="subunit">
    <text evidence="15">Interacts with RAP74.</text>
</comment>
<dbReference type="SUPFAM" id="SSF52113">
    <property type="entry name" value="BRCT domain"/>
    <property type="match status" value="1"/>
</dbReference>
<dbReference type="GO" id="GO:0008420">
    <property type="term" value="F:RNA polymerase II CTD heptapeptide repeat phosphatase activity"/>
    <property type="evidence" value="ECO:0007669"/>
    <property type="project" value="InterPro"/>
</dbReference>
<accession>A0A8S0V080</accession>
<evidence type="ECO:0000256" key="14">
    <source>
        <dbReference type="ARBA" id="ARBA00048336"/>
    </source>
</evidence>
<dbReference type="InterPro" id="IPR001357">
    <property type="entry name" value="BRCT_dom"/>
</dbReference>
<dbReference type="GO" id="GO:0003723">
    <property type="term" value="F:RNA binding"/>
    <property type="evidence" value="ECO:0007669"/>
    <property type="project" value="UniProtKB-KW"/>
</dbReference>
<dbReference type="InterPro" id="IPR004274">
    <property type="entry name" value="FCP1_dom"/>
</dbReference>
<keyword evidence="7" id="KW-0479">Metal-binding</keyword>
<evidence type="ECO:0000259" key="16">
    <source>
        <dbReference type="PROSITE" id="PS50172"/>
    </source>
</evidence>
<feature type="domain" description="FCP1 homology" evidence="17">
    <location>
        <begin position="1"/>
        <end position="120"/>
    </location>
</feature>
<comment type="subcellular location">
    <subcellularLocation>
        <location evidence="4">Nucleus</location>
    </subcellularLocation>
</comment>
<comment type="cofactor">
    <cofactor evidence="2">
        <name>Co(2+)</name>
        <dbReference type="ChEBI" id="CHEBI:48828"/>
    </cofactor>
</comment>
<dbReference type="CDD" id="cd17729">
    <property type="entry name" value="BRCT_CTDP1"/>
    <property type="match status" value="1"/>
</dbReference>
<evidence type="ECO:0000256" key="8">
    <source>
        <dbReference type="ARBA" id="ARBA00022801"/>
    </source>
</evidence>
<evidence type="ECO:0000256" key="7">
    <source>
        <dbReference type="ARBA" id="ARBA00022723"/>
    </source>
</evidence>
<reference evidence="18 19" key="1">
    <citation type="submission" date="2019-12" db="EMBL/GenBank/DDBJ databases">
        <authorList>
            <person name="Alioto T."/>
            <person name="Alioto T."/>
            <person name="Gomez Garrido J."/>
        </authorList>
    </citation>
    <scope>NUCLEOTIDE SEQUENCE [LARGE SCALE GENOMIC DNA]</scope>
</reference>
<dbReference type="Gene3D" id="3.40.50.10190">
    <property type="entry name" value="BRCT domain"/>
    <property type="match status" value="1"/>
</dbReference>
<dbReference type="AlphaFoldDB" id="A0A8S0V080"/>
<keyword evidence="6" id="KW-0678">Repressor</keyword>
<feature type="domain" description="BRCT" evidence="16">
    <location>
        <begin position="167"/>
        <end position="259"/>
    </location>
</feature>
<evidence type="ECO:0000256" key="12">
    <source>
        <dbReference type="ARBA" id="ARBA00023242"/>
    </source>
</evidence>
<evidence type="ECO:0000313" key="18">
    <source>
        <dbReference type="EMBL" id="CAA3026709.1"/>
    </source>
</evidence>
<evidence type="ECO:0000256" key="10">
    <source>
        <dbReference type="ARBA" id="ARBA00023015"/>
    </source>
</evidence>
<proteinExistence type="predicted"/>